<evidence type="ECO:0000313" key="4">
    <source>
        <dbReference type="Proteomes" id="UP001500238"/>
    </source>
</evidence>
<feature type="signal peptide" evidence="1">
    <location>
        <begin position="1"/>
        <end position="24"/>
    </location>
</feature>
<dbReference type="Proteomes" id="UP001500238">
    <property type="component" value="Unassembled WGS sequence"/>
</dbReference>
<organism evidence="3 4">
    <name type="scientific">Sphingomonas insulae</name>
    <dbReference type="NCBI Taxonomy" id="424800"/>
    <lineage>
        <taxon>Bacteria</taxon>
        <taxon>Pseudomonadati</taxon>
        <taxon>Pseudomonadota</taxon>
        <taxon>Alphaproteobacteria</taxon>
        <taxon>Sphingomonadales</taxon>
        <taxon>Sphingomonadaceae</taxon>
        <taxon>Sphingomonas</taxon>
    </lineage>
</organism>
<evidence type="ECO:0000313" key="3">
    <source>
        <dbReference type="EMBL" id="GAA0662645.1"/>
    </source>
</evidence>
<comment type="caution">
    <text evidence="3">The sequence shown here is derived from an EMBL/GenBank/DDBJ whole genome shotgun (WGS) entry which is preliminary data.</text>
</comment>
<proteinExistence type="predicted"/>
<dbReference type="PANTHER" id="PTHR36919:SF2">
    <property type="entry name" value="BLL6627 PROTEIN"/>
    <property type="match status" value="1"/>
</dbReference>
<name>A0ABN1HQX6_9SPHN</name>
<dbReference type="InterPro" id="IPR019223">
    <property type="entry name" value="DUF2147"/>
</dbReference>
<dbReference type="RefSeq" id="WP_163958628.1">
    <property type="nucleotide sequence ID" value="NZ_BAAAES010000007.1"/>
</dbReference>
<dbReference type="Pfam" id="PF09917">
    <property type="entry name" value="DUF2147"/>
    <property type="match status" value="1"/>
</dbReference>
<feature type="domain" description="DUF2147" evidence="2">
    <location>
        <begin position="30"/>
        <end position="138"/>
    </location>
</feature>
<evidence type="ECO:0000259" key="2">
    <source>
        <dbReference type="Pfam" id="PF09917"/>
    </source>
</evidence>
<dbReference type="PANTHER" id="PTHR36919">
    <property type="entry name" value="BLR1215 PROTEIN"/>
    <property type="match status" value="1"/>
</dbReference>
<sequence>MKTIKIPTLAGLAAAMLAPTPAIAATPIVGRWLTEGKTAIVTVAPCGATLCGRITTLMKRPESGPPVDAKNVDPALRGRPLQGLPILTEFSDAGDTWRGRIYDPQTGKTYKSVVSRDADGTLKVQGCIAFLCQTQTWTAVRN</sequence>
<keyword evidence="1" id="KW-0732">Signal</keyword>
<dbReference type="EMBL" id="BAAAES010000007">
    <property type="protein sequence ID" value="GAA0662645.1"/>
    <property type="molecule type" value="Genomic_DNA"/>
</dbReference>
<dbReference type="Gene3D" id="2.40.128.520">
    <property type="match status" value="1"/>
</dbReference>
<reference evidence="3 4" key="1">
    <citation type="journal article" date="2019" name="Int. J. Syst. Evol. Microbiol.">
        <title>The Global Catalogue of Microorganisms (GCM) 10K type strain sequencing project: providing services to taxonomists for standard genome sequencing and annotation.</title>
        <authorList>
            <consortium name="The Broad Institute Genomics Platform"/>
            <consortium name="The Broad Institute Genome Sequencing Center for Infectious Disease"/>
            <person name="Wu L."/>
            <person name="Ma J."/>
        </authorList>
    </citation>
    <scope>NUCLEOTIDE SEQUENCE [LARGE SCALE GENOMIC DNA]</scope>
    <source>
        <strain evidence="3 4">JCM 14603</strain>
    </source>
</reference>
<keyword evidence="4" id="KW-1185">Reference proteome</keyword>
<feature type="chain" id="PRO_5045115201" evidence="1">
    <location>
        <begin position="25"/>
        <end position="142"/>
    </location>
</feature>
<evidence type="ECO:0000256" key="1">
    <source>
        <dbReference type="SAM" id="SignalP"/>
    </source>
</evidence>
<accession>A0ABN1HQX6</accession>
<gene>
    <name evidence="3" type="ORF">GCM10009102_09490</name>
</gene>
<protein>
    <submittedName>
        <fullName evidence="3">DUF2147 domain-containing protein</fullName>
    </submittedName>
</protein>